<feature type="region of interest" description="Disordered" evidence="1">
    <location>
        <begin position="69"/>
        <end position="128"/>
    </location>
</feature>
<proteinExistence type="predicted"/>
<evidence type="ECO:0000313" key="2">
    <source>
        <dbReference type="EMBL" id="KAJ8335745.1"/>
    </source>
</evidence>
<keyword evidence="3" id="KW-1185">Reference proteome</keyword>
<feature type="compositionally biased region" description="Basic residues" evidence="1">
    <location>
        <begin position="119"/>
        <end position="128"/>
    </location>
</feature>
<reference evidence="2" key="1">
    <citation type="journal article" date="2023" name="Science">
        <title>Genome structures resolve the early diversification of teleost fishes.</title>
        <authorList>
            <person name="Parey E."/>
            <person name="Louis A."/>
            <person name="Montfort J."/>
            <person name="Bouchez O."/>
            <person name="Roques C."/>
            <person name="Iampietro C."/>
            <person name="Lluch J."/>
            <person name="Castinel A."/>
            <person name="Donnadieu C."/>
            <person name="Desvignes T."/>
            <person name="Floi Bucao C."/>
            <person name="Jouanno E."/>
            <person name="Wen M."/>
            <person name="Mejri S."/>
            <person name="Dirks R."/>
            <person name="Jansen H."/>
            <person name="Henkel C."/>
            <person name="Chen W.J."/>
            <person name="Zahm M."/>
            <person name="Cabau C."/>
            <person name="Klopp C."/>
            <person name="Thompson A.W."/>
            <person name="Robinson-Rechavi M."/>
            <person name="Braasch I."/>
            <person name="Lecointre G."/>
            <person name="Bobe J."/>
            <person name="Postlethwait J.H."/>
            <person name="Berthelot C."/>
            <person name="Roest Crollius H."/>
            <person name="Guiguen Y."/>
        </authorList>
    </citation>
    <scope>NUCLEOTIDE SEQUENCE</scope>
    <source>
        <strain evidence="2">WJC10195</strain>
    </source>
</reference>
<evidence type="ECO:0000256" key="1">
    <source>
        <dbReference type="SAM" id="MobiDB-lite"/>
    </source>
</evidence>
<organism evidence="2 3">
    <name type="scientific">Synaphobranchus kaupii</name>
    <name type="common">Kaup's arrowtooth eel</name>
    <dbReference type="NCBI Taxonomy" id="118154"/>
    <lineage>
        <taxon>Eukaryota</taxon>
        <taxon>Metazoa</taxon>
        <taxon>Chordata</taxon>
        <taxon>Craniata</taxon>
        <taxon>Vertebrata</taxon>
        <taxon>Euteleostomi</taxon>
        <taxon>Actinopterygii</taxon>
        <taxon>Neopterygii</taxon>
        <taxon>Teleostei</taxon>
        <taxon>Anguilliformes</taxon>
        <taxon>Synaphobranchidae</taxon>
        <taxon>Synaphobranchus</taxon>
    </lineage>
</organism>
<gene>
    <name evidence="2" type="ORF">SKAU_G00390870</name>
</gene>
<dbReference type="EMBL" id="JAINUF010000020">
    <property type="protein sequence ID" value="KAJ8335745.1"/>
    <property type="molecule type" value="Genomic_DNA"/>
</dbReference>
<protein>
    <submittedName>
        <fullName evidence="2">Uncharacterized protein</fullName>
    </submittedName>
</protein>
<name>A0A9Q1ICS1_SYNKA</name>
<dbReference type="Proteomes" id="UP001152622">
    <property type="component" value="Chromosome 20"/>
</dbReference>
<comment type="caution">
    <text evidence="2">The sequence shown here is derived from an EMBL/GenBank/DDBJ whole genome shotgun (WGS) entry which is preliminary data.</text>
</comment>
<dbReference type="AlphaFoldDB" id="A0A9Q1ICS1"/>
<evidence type="ECO:0000313" key="3">
    <source>
        <dbReference type="Proteomes" id="UP001152622"/>
    </source>
</evidence>
<sequence>MILRSIMCGNERDDIRTARDGERREISARRFSIMGREDETGEVGSRWRCYCQQWEVGLPAGPRERRKMGFIESRRCPSPFSGGPRRTKLIRNPDEPGVRGKSGAITHRQLQGRTAGQGARRKGSRKGL</sequence>
<accession>A0A9Q1ICS1</accession>